<dbReference type="Proteomes" id="UP000318199">
    <property type="component" value="Unassembled WGS sequence"/>
</dbReference>
<evidence type="ECO:0000313" key="1">
    <source>
        <dbReference type="EMBL" id="TWO70147.1"/>
    </source>
</evidence>
<dbReference type="OrthoDB" id="7062500at2"/>
<name>A0A562ZP24_9BURK</name>
<organism evidence="1 2">
    <name type="scientific">Caenimonas sedimenti</name>
    <dbReference type="NCBI Taxonomy" id="2596921"/>
    <lineage>
        <taxon>Bacteria</taxon>
        <taxon>Pseudomonadati</taxon>
        <taxon>Pseudomonadota</taxon>
        <taxon>Betaproteobacteria</taxon>
        <taxon>Burkholderiales</taxon>
        <taxon>Comamonadaceae</taxon>
        <taxon>Caenimonas</taxon>
    </lineage>
</organism>
<proteinExistence type="predicted"/>
<dbReference type="AlphaFoldDB" id="A0A562ZP24"/>
<sequence length="159" mass="17256">MLLRHQHAGAYADCYATDIARAVTHAEFVEAFYTTRLFKAERFILRWLASKPSSDAQARQLAAGERDTFAAWTVEGRAPGQLMLADFSGRTRSWLMVGPVEGAAGTRLYFGSAVVPGKAAGDGGRARMGFLFRALLGFHKLYSRALLRSARARLASGGG</sequence>
<dbReference type="EMBL" id="VOBQ01000013">
    <property type="protein sequence ID" value="TWO70147.1"/>
    <property type="molecule type" value="Genomic_DNA"/>
</dbReference>
<gene>
    <name evidence="1" type="ORF">FN976_16260</name>
</gene>
<evidence type="ECO:0008006" key="3">
    <source>
        <dbReference type="Google" id="ProtNLM"/>
    </source>
</evidence>
<reference evidence="1 2" key="1">
    <citation type="submission" date="2019-07" db="EMBL/GenBank/DDBJ databases">
        <title>Caenimonas sedimenti sp. nov., isolated from activated sludge.</title>
        <authorList>
            <person name="Xu J."/>
        </authorList>
    </citation>
    <scope>NUCLEOTIDE SEQUENCE [LARGE SCALE GENOMIC DNA]</scope>
    <source>
        <strain evidence="1 2">HX-9-20</strain>
    </source>
</reference>
<comment type="caution">
    <text evidence="1">The sequence shown here is derived from an EMBL/GenBank/DDBJ whole genome shotgun (WGS) entry which is preliminary data.</text>
</comment>
<keyword evidence="2" id="KW-1185">Reference proteome</keyword>
<protein>
    <recommendedName>
        <fullName evidence="3">DUF2867 domain-containing protein</fullName>
    </recommendedName>
</protein>
<accession>A0A562ZP24</accession>
<evidence type="ECO:0000313" key="2">
    <source>
        <dbReference type="Proteomes" id="UP000318199"/>
    </source>
</evidence>